<name>A0A395RL92_FUSSP</name>
<sequence length="120" mass="13250">MNDIVKEVNGTLITNTNVEPPSDWTNIYEDMGGDMQWGEYGDVAELAKGYGLDGTVKPLFAMQSYTGEAISLFELSGKHYLYNAIEGALYHIQQPDDLQAIVETIDDPEKGMSGLDIDQL</sequence>
<dbReference type="Proteomes" id="UP000266152">
    <property type="component" value="Unassembled WGS sequence"/>
</dbReference>
<dbReference type="AlphaFoldDB" id="A0A395RL92"/>
<gene>
    <name evidence="1" type="ORF">FSPOR_10389</name>
</gene>
<dbReference type="EMBL" id="PXOF01000178">
    <property type="protein sequence ID" value="RGP60888.1"/>
    <property type="molecule type" value="Genomic_DNA"/>
</dbReference>
<keyword evidence="2" id="KW-1185">Reference proteome</keyword>
<comment type="caution">
    <text evidence="1">The sequence shown here is derived from an EMBL/GenBank/DDBJ whole genome shotgun (WGS) entry which is preliminary data.</text>
</comment>
<evidence type="ECO:0000313" key="2">
    <source>
        <dbReference type="Proteomes" id="UP000266152"/>
    </source>
</evidence>
<organism evidence="1 2">
    <name type="scientific">Fusarium sporotrichioides</name>
    <dbReference type="NCBI Taxonomy" id="5514"/>
    <lineage>
        <taxon>Eukaryota</taxon>
        <taxon>Fungi</taxon>
        <taxon>Dikarya</taxon>
        <taxon>Ascomycota</taxon>
        <taxon>Pezizomycotina</taxon>
        <taxon>Sordariomycetes</taxon>
        <taxon>Hypocreomycetidae</taxon>
        <taxon>Hypocreales</taxon>
        <taxon>Nectriaceae</taxon>
        <taxon>Fusarium</taxon>
    </lineage>
</organism>
<protein>
    <submittedName>
        <fullName evidence="1">Uncharacterized protein</fullName>
    </submittedName>
</protein>
<proteinExistence type="predicted"/>
<reference evidence="1 2" key="1">
    <citation type="journal article" date="2018" name="PLoS Pathog.">
        <title>Evolution of structural diversity of trichothecenes, a family of toxins produced by plant pathogenic and entomopathogenic fungi.</title>
        <authorList>
            <person name="Proctor R.H."/>
            <person name="McCormick S.P."/>
            <person name="Kim H.S."/>
            <person name="Cardoza R.E."/>
            <person name="Stanley A.M."/>
            <person name="Lindo L."/>
            <person name="Kelly A."/>
            <person name="Brown D.W."/>
            <person name="Lee T."/>
            <person name="Vaughan M.M."/>
            <person name="Alexander N.J."/>
            <person name="Busman M."/>
            <person name="Gutierrez S."/>
        </authorList>
    </citation>
    <scope>NUCLEOTIDE SEQUENCE [LARGE SCALE GENOMIC DNA]</scope>
    <source>
        <strain evidence="1 2">NRRL 3299</strain>
    </source>
</reference>
<accession>A0A395RL92</accession>
<evidence type="ECO:0000313" key="1">
    <source>
        <dbReference type="EMBL" id="RGP60888.1"/>
    </source>
</evidence>